<proteinExistence type="predicted"/>
<evidence type="ECO:0008006" key="3">
    <source>
        <dbReference type="Google" id="ProtNLM"/>
    </source>
</evidence>
<evidence type="ECO:0000313" key="2">
    <source>
        <dbReference type="Proteomes" id="UP000054736"/>
    </source>
</evidence>
<dbReference type="Proteomes" id="UP000054736">
    <property type="component" value="Unassembled WGS sequence"/>
</dbReference>
<dbReference type="OrthoDB" id="336415at2"/>
<dbReference type="EMBL" id="LNXY01000028">
    <property type="protein sequence ID" value="KTC85432.1"/>
    <property type="molecule type" value="Genomic_DNA"/>
</dbReference>
<keyword evidence="2" id="KW-1185">Reference proteome</keyword>
<sequence length="194" mass="22333">MLKNNIILLMGIAGTGKKTIGEAITHQDNTFKLAHHHGWIDPVLKLFGTDASVWYEIDEKGWAALNQARDVIFNTIANVCSKTSNFIITFEMLANNPYHREFFEKVCILAKKREAKLIPVRLICDLDELLSRLQQPDRKSYLKTQDIELIKNRYNAEKVFFSEMSHELTLDVTNITPIESARKILKWVADIQSE</sequence>
<dbReference type="RefSeq" id="WP_058496880.1">
    <property type="nucleotide sequence ID" value="NZ_CAAAIU010000008.1"/>
</dbReference>
<gene>
    <name evidence="1" type="ORF">Ldro_2604</name>
</gene>
<dbReference type="InterPro" id="IPR027417">
    <property type="entry name" value="P-loop_NTPase"/>
</dbReference>
<evidence type="ECO:0000313" key="1">
    <source>
        <dbReference type="EMBL" id="KTC85432.1"/>
    </source>
</evidence>
<comment type="caution">
    <text evidence="1">The sequence shown here is derived from an EMBL/GenBank/DDBJ whole genome shotgun (WGS) entry which is preliminary data.</text>
</comment>
<dbReference type="STRING" id="1212489.Ldro_2604"/>
<dbReference type="Gene3D" id="3.40.50.300">
    <property type="entry name" value="P-loop containing nucleotide triphosphate hydrolases"/>
    <property type="match status" value="1"/>
</dbReference>
<dbReference type="AlphaFoldDB" id="A0A0W0SPY7"/>
<accession>A0A0W0SPY7</accession>
<dbReference type="SUPFAM" id="SSF52540">
    <property type="entry name" value="P-loop containing nucleoside triphosphate hydrolases"/>
    <property type="match status" value="1"/>
</dbReference>
<name>A0A0W0SPY7_9GAMM</name>
<reference evidence="1 2" key="1">
    <citation type="submission" date="2015-11" db="EMBL/GenBank/DDBJ databases">
        <title>Genomic analysis of 38 Legionella species identifies large and diverse effector repertoires.</title>
        <authorList>
            <person name="Burstein D."/>
            <person name="Amaro F."/>
            <person name="Zusman T."/>
            <person name="Lifshitz Z."/>
            <person name="Cohen O."/>
            <person name="Gilbert J.A."/>
            <person name="Pupko T."/>
            <person name="Shuman H.A."/>
            <person name="Segal G."/>
        </authorList>
    </citation>
    <scope>NUCLEOTIDE SEQUENCE [LARGE SCALE GENOMIC DNA]</scope>
    <source>
        <strain evidence="1 2">ATCC 700990</strain>
    </source>
</reference>
<organism evidence="1 2">
    <name type="scientific">Legionella drozanskii LLAP-1</name>
    <dbReference type="NCBI Taxonomy" id="1212489"/>
    <lineage>
        <taxon>Bacteria</taxon>
        <taxon>Pseudomonadati</taxon>
        <taxon>Pseudomonadota</taxon>
        <taxon>Gammaproteobacteria</taxon>
        <taxon>Legionellales</taxon>
        <taxon>Legionellaceae</taxon>
        <taxon>Legionella</taxon>
    </lineage>
</organism>
<protein>
    <recommendedName>
        <fullName evidence="3">Shikimate kinase</fullName>
    </recommendedName>
</protein>
<dbReference type="PATRIC" id="fig|1212489.4.peg.2743"/>